<feature type="domain" description="PPIase cyclophilin-type" evidence="8">
    <location>
        <begin position="206"/>
        <end position="290"/>
    </location>
</feature>
<feature type="region of interest" description="Disordered" evidence="7">
    <location>
        <begin position="318"/>
        <end position="351"/>
    </location>
</feature>
<evidence type="ECO:0000256" key="1">
    <source>
        <dbReference type="ARBA" id="ARBA00004123"/>
    </source>
</evidence>
<evidence type="ECO:0000313" key="9">
    <source>
        <dbReference type="EMBL" id="OAD47047.1"/>
    </source>
</evidence>
<evidence type="ECO:0000256" key="5">
    <source>
        <dbReference type="ARBA" id="ARBA00042090"/>
    </source>
</evidence>
<dbReference type="PROSITE" id="PS50072">
    <property type="entry name" value="CSA_PPIASE_2"/>
    <property type="match status" value="2"/>
</dbReference>
<dbReference type="PANTHER" id="PTHR45625:SF6">
    <property type="entry name" value="SPLICEOSOME-ASSOCIATED PROTEIN CWC27 HOMOLOG"/>
    <property type="match status" value="1"/>
</dbReference>
<dbReference type="InterPro" id="IPR029000">
    <property type="entry name" value="Cyclophilin-like_dom_sf"/>
</dbReference>
<dbReference type="OrthoDB" id="442970at2759"/>
<evidence type="ECO:0000256" key="2">
    <source>
        <dbReference type="ARBA" id="ARBA00007365"/>
    </source>
</evidence>
<evidence type="ECO:0000256" key="3">
    <source>
        <dbReference type="ARBA" id="ARBA00023242"/>
    </source>
</evidence>
<dbReference type="AlphaFoldDB" id="A0A310SDR2"/>
<comment type="subcellular location">
    <subcellularLocation>
        <location evidence="1">Nucleus</location>
    </subcellularLocation>
</comment>
<evidence type="ECO:0000256" key="6">
    <source>
        <dbReference type="ARBA" id="ARBA00046368"/>
    </source>
</evidence>
<comment type="similarity">
    <text evidence="2">Belongs to the cyclophilin-type PPIase family.</text>
</comment>
<evidence type="ECO:0000256" key="4">
    <source>
        <dbReference type="ARBA" id="ARBA00040027"/>
    </source>
</evidence>
<dbReference type="GO" id="GO:0071013">
    <property type="term" value="C:catalytic step 2 spliceosome"/>
    <property type="evidence" value="ECO:0007669"/>
    <property type="project" value="TreeGrafter"/>
</dbReference>
<keyword evidence="9" id="KW-0413">Isomerase</keyword>
<feature type="domain" description="PPIase cyclophilin-type" evidence="8">
    <location>
        <begin position="1"/>
        <end position="125"/>
    </location>
</feature>
<evidence type="ECO:0000256" key="7">
    <source>
        <dbReference type="SAM" id="MobiDB-lite"/>
    </source>
</evidence>
<feature type="compositionally biased region" description="Basic and acidic residues" evidence="7">
    <location>
        <begin position="339"/>
        <end position="351"/>
    </location>
</feature>
<dbReference type="GO" id="GO:0003755">
    <property type="term" value="F:peptidyl-prolyl cis-trans isomerase activity"/>
    <property type="evidence" value="ECO:0007669"/>
    <property type="project" value="InterPro"/>
</dbReference>
<dbReference type="InterPro" id="IPR002130">
    <property type="entry name" value="Cyclophilin-type_PPIase_dom"/>
</dbReference>
<reference evidence="9 10" key="1">
    <citation type="submission" date="2015-07" db="EMBL/GenBank/DDBJ databases">
        <title>The genome of Eufriesea mexicana.</title>
        <authorList>
            <person name="Pan H."/>
            <person name="Kapheim K."/>
        </authorList>
    </citation>
    <scope>NUCLEOTIDE SEQUENCE [LARGE SCALE GENOMIC DNA]</scope>
    <source>
        <strain evidence="9">0111107269</strain>
        <tissue evidence="9">Whole body</tissue>
    </source>
</reference>
<accession>A0A310SDR2</accession>
<evidence type="ECO:0000259" key="8">
    <source>
        <dbReference type="PROSITE" id="PS50072"/>
    </source>
</evidence>
<dbReference type="EMBL" id="KQ785975">
    <property type="protein sequence ID" value="OAD47047.1"/>
    <property type="molecule type" value="Genomic_DNA"/>
</dbReference>
<protein>
    <recommendedName>
        <fullName evidence="4">Spliceosome-associated protein CWC27 homolog</fullName>
    </recommendedName>
    <alternativeName>
        <fullName evidence="5">Probable inactive peptidyl-prolyl cis-trans isomerase CWC27 homolog</fullName>
    </alternativeName>
</protein>
<keyword evidence="10" id="KW-1185">Reference proteome</keyword>
<dbReference type="InterPro" id="IPR044666">
    <property type="entry name" value="Cyclophilin_A-like"/>
</dbReference>
<sequence>LCVEGYYHDLIFHTQVGDPTRTGEGGKIYGEPFKDEFRTRIRSCGRGLIAVANAGKDDNTSQFLFILGSTSELQSKHTIFDKVTGETIYNMLKLEKAPVDEDDKSLYPPRLLKSIILNNPFADIIPRIIVLENEEVKDSSKTEAVAVKDFNLLSFGEEAEEDNEESVILSKKFNGKENSAHDHLTDPKLSPQPAVEPPKLAIKKRKENRSIRFRLRSCGRCLIAMANAGEDNHGSQFFVTLGSQLDLQNKHSTSGYVSEETIYDMLELEEALVDENDKPLYAPKMIKAELLNNPFSDIIPRIYRKVKNNFNLLSFGEKAEEDEEESAILNRKSSGKSKSAHDHLTDPKLSS</sequence>
<dbReference type="PANTHER" id="PTHR45625">
    <property type="entry name" value="PEPTIDYL-PROLYL CIS-TRANS ISOMERASE-RELATED"/>
    <property type="match status" value="1"/>
</dbReference>
<gene>
    <name evidence="9" type="ORF">WN48_04638</name>
</gene>
<evidence type="ECO:0000313" key="10">
    <source>
        <dbReference type="Proteomes" id="UP000250275"/>
    </source>
</evidence>
<dbReference type="Gene3D" id="2.40.100.10">
    <property type="entry name" value="Cyclophilin-like"/>
    <property type="match status" value="2"/>
</dbReference>
<comment type="subunit">
    <text evidence="6">Part of the activated spliceosome B/catalytic step 1 spliceosome, one of the forms of the spliceosome which has a well-formed active site but still cannot catalyze the branching reaction and is composed at least of 52 proteins, the U2, U5 and U6 snRNAs and the pre-mRNA. Recruited during early steps of activated spliceosome B maturation, it is probably one of the first proteins released from this complex as he matures to the spliceosome C complex. Component of the minor spliceosome, which splices U12-type introns.</text>
</comment>
<proteinExistence type="inferred from homology"/>
<organism evidence="9 10">
    <name type="scientific">Eufriesea mexicana</name>
    <dbReference type="NCBI Taxonomy" id="516756"/>
    <lineage>
        <taxon>Eukaryota</taxon>
        <taxon>Metazoa</taxon>
        <taxon>Ecdysozoa</taxon>
        <taxon>Arthropoda</taxon>
        <taxon>Hexapoda</taxon>
        <taxon>Insecta</taxon>
        <taxon>Pterygota</taxon>
        <taxon>Neoptera</taxon>
        <taxon>Endopterygota</taxon>
        <taxon>Hymenoptera</taxon>
        <taxon>Apocrita</taxon>
        <taxon>Aculeata</taxon>
        <taxon>Apoidea</taxon>
        <taxon>Anthophila</taxon>
        <taxon>Apidae</taxon>
        <taxon>Eufriesea</taxon>
    </lineage>
</organism>
<dbReference type="Pfam" id="PF00160">
    <property type="entry name" value="Pro_isomerase"/>
    <property type="match status" value="2"/>
</dbReference>
<feature type="non-terminal residue" evidence="9">
    <location>
        <position position="1"/>
    </location>
</feature>
<dbReference type="SUPFAM" id="SSF50891">
    <property type="entry name" value="Cyclophilin-like"/>
    <property type="match status" value="2"/>
</dbReference>
<keyword evidence="3" id="KW-0539">Nucleus</keyword>
<dbReference type="Proteomes" id="UP000250275">
    <property type="component" value="Unassembled WGS sequence"/>
</dbReference>
<name>A0A310SDR2_9HYME</name>